<dbReference type="PANTHER" id="PTHR11785">
    <property type="entry name" value="AMINO ACID TRANSPORTER"/>
    <property type="match status" value="1"/>
</dbReference>
<keyword evidence="4 5" id="KW-0472">Membrane</keyword>
<evidence type="ECO:0000256" key="4">
    <source>
        <dbReference type="ARBA" id="ARBA00023136"/>
    </source>
</evidence>
<keyword evidence="2 5" id="KW-0812">Transmembrane</keyword>
<sequence length="241" mass="25985">MIAMPVITLIYVLTNMAYFAVVPPTEMLASPAVAVTFGYKALGPLAWAVPVFVSLSTFGGVNGILFTSARLFHAGSCQGHLPALFSFIHVKRATPIPALLFTCVTSVAMLCISDVFALINYFSVILWGSSGACVAGLMVLRRTKPNLNRPLRAPLSLAILFLVACSILVIVPTYQHPLNTIISLAITLSGVPVYYLCVDRKGNSKTQGKFTEKITRCVQILLDVMGPETDESNTNDETLKS</sequence>
<dbReference type="EMBL" id="KZ308583">
    <property type="protein sequence ID" value="KAG8231917.1"/>
    <property type="molecule type" value="Genomic_DNA"/>
</dbReference>
<reference evidence="6" key="2">
    <citation type="submission" date="2017-10" db="EMBL/GenBank/DDBJ databases">
        <title>Ladona fulva Genome sequencing and assembly.</title>
        <authorList>
            <person name="Murali S."/>
            <person name="Richards S."/>
            <person name="Bandaranaike D."/>
            <person name="Bellair M."/>
            <person name="Blankenburg K."/>
            <person name="Chao H."/>
            <person name="Dinh H."/>
            <person name="Doddapaneni H."/>
            <person name="Dugan-Rocha S."/>
            <person name="Elkadiri S."/>
            <person name="Gnanaolivu R."/>
            <person name="Hernandez B."/>
            <person name="Skinner E."/>
            <person name="Javaid M."/>
            <person name="Lee S."/>
            <person name="Li M."/>
            <person name="Ming W."/>
            <person name="Munidasa M."/>
            <person name="Muniz J."/>
            <person name="Nguyen L."/>
            <person name="Hughes D."/>
            <person name="Osuji N."/>
            <person name="Pu L.-L."/>
            <person name="Puazo M."/>
            <person name="Qu C."/>
            <person name="Quiroz J."/>
            <person name="Raj R."/>
            <person name="Weissenberger G."/>
            <person name="Xin Y."/>
            <person name="Zou X."/>
            <person name="Han Y."/>
            <person name="Worley K."/>
            <person name="Muzny D."/>
            <person name="Gibbs R."/>
        </authorList>
    </citation>
    <scope>NUCLEOTIDE SEQUENCE</scope>
    <source>
        <strain evidence="6">Sampled in the wild</strain>
    </source>
</reference>
<dbReference type="Proteomes" id="UP000792457">
    <property type="component" value="Unassembled WGS sequence"/>
</dbReference>
<organism evidence="6 7">
    <name type="scientific">Ladona fulva</name>
    <name type="common">Scarce chaser dragonfly</name>
    <name type="synonym">Libellula fulva</name>
    <dbReference type="NCBI Taxonomy" id="123851"/>
    <lineage>
        <taxon>Eukaryota</taxon>
        <taxon>Metazoa</taxon>
        <taxon>Ecdysozoa</taxon>
        <taxon>Arthropoda</taxon>
        <taxon>Hexapoda</taxon>
        <taxon>Insecta</taxon>
        <taxon>Pterygota</taxon>
        <taxon>Palaeoptera</taxon>
        <taxon>Odonata</taxon>
        <taxon>Epiprocta</taxon>
        <taxon>Anisoptera</taxon>
        <taxon>Libelluloidea</taxon>
        <taxon>Libellulidae</taxon>
        <taxon>Ladona</taxon>
    </lineage>
</organism>
<dbReference type="Gene3D" id="1.20.1740.10">
    <property type="entry name" value="Amino acid/polyamine transporter I"/>
    <property type="match status" value="1"/>
</dbReference>
<comment type="caution">
    <text evidence="6">The sequence shown here is derived from an EMBL/GenBank/DDBJ whole genome shotgun (WGS) entry which is preliminary data.</text>
</comment>
<feature type="transmembrane region" description="Helical" evidence="5">
    <location>
        <begin position="45"/>
        <end position="66"/>
    </location>
</feature>
<evidence type="ECO:0000256" key="1">
    <source>
        <dbReference type="ARBA" id="ARBA00004141"/>
    </source>
</evidence>
<keyword evidence="7" id="KW-1185">Reference proteome</keyword>
<keyword evidence="3 5" id="KW-1133">Transmembrane helix</keyword>
<feature type="transmembrane region" description="Helical" evidence="5">
    <location>
        <begin position="98"/>
        <end position="118"/>
    </location>
</feature>
<reference evidence="6" key="1">
    <citation type="submission" date="2013-04" db="EMBL/GenBank/DDBJ databases">
        <authorList>
            <person name="Qu J."/>
            <person name="Murali S.C."/>
            <person name="Bandaranaike D."/>
            <person name="Bellair M."/>
            <person name="Blankenburg K."/>
            <person name="Chao H."/>
            <person name="Dinh H."/>
            <person name="Doddapaneni H."/>
            <person name="Downs B."/>
            <person name="Dugan-Rocha S."/>
            <person name="Elkadiri S."/>
            <person name="Gnanaolivu R.D."/>
            <person name="Hernandez B."/>
            <person name="Javaid M."/>
            <person name="Jayaseelan J.C."/>
            <person name="Lee S."/>
            <person name="Li M."/>
            <person name="Ming W."/>
            <person name="Munidasa M."/>
            <person name="Muniz J."/>
            <person name="Nguyen L."/>
            <person name="Ongeri F."/>
            <person name="Osuji N."/>
            <person name="Pu L.-L."/>
            <person name="Puazo M."/>
            <person name="Qu C."/>
            <person name="Quiroz J."/>
            <person name="Raj R."/>
            <person name="Weissenberger G."/>
            <person name="Xin Y."/>
            <person name="Zou X."/>
            <person name="Han Y."/>
            <person name="Richards S."/>
            <person name="Worley K."/>
            <person name="Muzny D."/>
            <person name="Gibbs R."/>
        </authorList>
    </citation>
    <scope>NUCLEOTIDE SEQUENCE</scope>
    <source>
        <strain evidence="6">Sampled in the wild</strain>
    </source>
</reference>
<name>A0A8K0KBG9_LADFU</name>
<evidence type="ECO:0000256" key="2">
    <source>
        <dbReference type="ARBA" id="ARBA00022692"/>
    </source>
</evidence>
<dbReference type="InterPro" id="IPR050598">
    <property type="entry name" value="AminoAcid_Transporter"/>
</dbReference>
<dbReference type="PANTHER" id="PTHR11785:SF528">
    <property type="entry name" value="AMINO ACID TRANSPORTER PROTEIN JHI-21"/>
    <property type="match status" value="1"/>
</dbReference>
<accession>A0A8K0KBG9</accession>
<feature type="transmembrane region" description="Helical" evidence="5">
    <location>
        <begin position="180"/>
        <end position="198"/>
    </location>
</feature>
<proteinExistence type="predicted"/>
<dbReference type="Pfam" id="PF13520">
    <property type="entry name" value="AA_permease_2"/>
    <property type="match status" value="1"/>
</dbReference>
<gene>
    <name evidence="6" type="ORF">J437_LFUL011386</name>
</gene>
<dbReference type="AlphaFoldDB" id="A0A8K0KBG9"/>
<dbReference type="GO" id="GO:0015179">
    <property type="term" value="F:L-amino acid transmembrane transporter activity"/>
    <property type="evidence" value="ECO:0007669"/>
    <property type="project" value="TreeGrafter"/>
</dbReference>
<dbReference type="OrthoDB" id="10062876at2759"/>
<dbReference type="InterPro" id="IPR002293">
    <property type="entry name" value="AA/rel_permease1"/>
</dbReference>
<feature type="transmembrane region" description="Helical" evidence="5">
    <location>
        <begin position="124"/>
        <end position="141"/>
    </location>
</feature>
<evidence type="ECO:0000256" key="5">
    <source>
        <dbReference type="SAM" id="Phobius"/>
    </source>
</evidence>
<evidence type="ECO:0000313" key="7">
    <source>
        <dbReference type="Proteomes" id="UP000792457"/>
    </source>
</evidence>
<evidence type="ECO:0000313" key="6">
    <source>
        <dbReference type="EMBL" id="KAG8231917.1"/>
    </source>
</evidence>
<evidence type="ECO:0000256" key="3">
    <source>
        <dbReference type="ARBA" id="ARBA00022989"/>
    </source>
</evidence>
<feature type="transmembrane region" description="Helical" evidence="5">
    <location>
        <begin position="153"/>
        <end position="174"/>
    </location>
</feature>
<protein>
    <submittedName>
        <fullName evidence="6">Uncharacterized protein</fullName>
    </submittedName>
</protein>
<comment type="subcellular location">
    <subcellularLocation>
        <location evidence="1">Membrane</location>
        <topology evidence="1">Multi-pass membrane protein</topology>
    </subcellularLocation>
</comment>
<dbReference type="GO" id="GO:0016020">
    <property type="term" value="C:membrane"/>
    <property type="evidence" value="ECO:0007669"/>
    <property type="project" value="UniProtKB-SubCell"/>
</dbReference>